<dbReference type="Pfam" id="PF07730">
    <property type="entry name" value="HisKA_3"/>
    <property type="match status" value="1"/>
</dbReference>
<proteinExistence type="predicted"/>
<evidence type="ECO:0000256" key="2">
    <source>
        <dbReference type="ARBA" id="ARBA00022777"/>
    </source>
</evidence>
<organism evidence="7 8">
    <name type="scientific">Streptomyces formicae</name>
    <dbReference type="NCBI Taxonomy" id="1616117"/>
    <lineage>
        <taxon>Bacteria</taxon>
        <taxon>Bacillati</taxon>
        <taxon>Actinomycetota</taxon>
        <taxon>Actinomycetes</taxon>
        <taxon>Kitasatosporales</taxon>
        <taxon>Streptomycetaceae</taxon>
        <taxon>Streptomyces</taxon>
    </lineage>
</organism>
<evidence type="ECO:0000256" key="4">
    <source>
        <dbReference type="SAM" id="Phobius"/>
    </source>
</evidence>
<dbReference type="GO" id="GO:0046983">
    <property type="term" value="F:protein dimerization activity"/>
    <property type="evidence" value="ECO:0007669"/>
    <property type="project" value="InterPro"/>
</dbReference>
<keyword evidence="4" id="KW-0812">Transmembrane</keyword>
<feature type="transmembrane region" description="Helical" evidence="4">
    <location>
        <begin position="96"/>
        <end position="116"/>
    </location>
</feature>
<reference evidence="7 8" key="1">
    <citation type="submission" date="2017-08" db="EMBL/GenBank/DDBJ databases">
        <title>Complete Genome Sequence of Streptomyces formicae KY5, the formicamycin producer.</title>
        <authorList>
            <person name="Holmes N.A."/>
            <person name="Devine R."/>
            <person name="Qin Z."/>
            <person name="Seipke R.F."/>
            <person name="Wilkinson B."/>
            <person name="Hutchings M.I."/>
        </authorList>
    </citation>
    <scope>NUCLEOTIDE SEQUENCE [LARGE SCALE GENOMIC DNA]</scope>
    <source>
        <strain evidence="7 8">KY5</strain>
    </source>
</reference>
<dbReference type="InterPro" id="IPR003594">
    <property type="entry name" value="HATPase_dom"/>
</dbReference>
<dbReference type="InterPro" id="IPR050482">
    <property type="entry name" value="Sensor_HK_TwoCompSys"/>
</dbReference>
<feature type="transmembrane region" description="Helical" evidence="4">
    <location>
        <begin position="173"/>
        <end position="191"/>
    </location>
</feature>
<gene>
    <name evidence="7" type="ORF">KY5_3900</name>
</gene>
<dbReference type="GO" id="GO:0016020">
    <property type="term" value="C:membrane"/>
    <property type="evidence" value="ECO:0007669"/>
    <property type="project" value="InterPro"/>
</dbReference>
<sequence>MLIGRMRAWQRGWHGRTKIEKVEFQSMAVWHAMPWIFFLSWNSVPLALSLRHETGAQVLGWSLIAVAAAQCVHANRTVRRSVDHYLHRAPLPRRDLAVTCALLAVALGLALALQAIDGVKDGMMGLTVLYVVIPLGQSLAFAVTIRAFLARFVLLAAGIVGAFAAVGARGGQLVAFGVLVGLAGLMTLLSSRCGAWTLSVMWEVDRAREVEARLAVAEERLRFGRDMHDVMGRNLAVIALKSELAVQLARRGRPEAVDQMVEVQRIAQESQREVRELVRGYRDVELGVELIGAQGVLEAAGITCRVTGSAAGLPAPVQSALGWVVREAATNVLRHGDAGNCEITLAVTRERTTLVVENDGVPEVSVPGTGSGLAGLRERLAAVDGTLDFTCEGGRFRLSAEVPLSRAEAGSPREKEVLR</sequence>
<keyword evidence="4" id="KW-0472">Membrane</keyword>
<accession>A0A291QBH2</accession>
<dbReference type="Pfam" id="PF02518">
    <property type="entry name" value="HATPase_c"/>
    <property type="match status" value="1"/>
</dbReference>
<evidence type="ECO:0000313" key="7">
    <source>
        <dbReference type="EMBL" id="ATL28918.1"/>
    </source>
</evidence>
<dbReference type="CDD" id="cd16917">
    <property type="entry name" value="HATPase_UhpB-NarQ-NarX-like"/>
    <property type="match status" value="1"/>
</dbReference>
<keyword evidence="4" id="KW-1133">Transmembrane helix</keyword>
<dbReference type="EMBL" id="CP022685">
    <property type="protein sequence ID" value="ATL28918.1"/>
    <property type="molecule type" value="Genomic_DNA"/>
</dbReference>
<protein>
    <submittedName>
        <fullName evidence="7">Sensor histidine kinase</fullName>
    </submittedName>
</protein>
<feature type="transmembrane region" description="Helical" evidence="4">
    <location>
        <begin position="21"/>
        <end position="38"/>
    </location>
</feature>
<feature type="transmembrane region" description="Helical" evidence="4">
    <location>
        <begin position="58"/>
        <end position="75"/>
    </location>
</feature>
<keyword evidence="1" id="KW-0808">Transferase</keyword>
<keyword evidence="8" id="KW-1185">Reference proteome</keyword>
<feature type="domain" description="Histidine kinase/HSP90-like ATPase" evidence="5">
    <location>
        <begin position="319"/>
        <end position="404"/>
    </location>
</feature>
<dbReference type="PANTHER" id="PTHR24421:SF63">
    <property type="entry name" value="SENSOR HISTIDINE KINASE DESK"/>
    <property type="match status" value="1"/>
</dbReference>
<feature type="transmembrane region" description="Helical" evidence="4">
    <location>
        <begin position="122"/>
        <end position="141"/>
    </location>
</feature>
<evidence type="ECO:0000256" key="1">
    <source>
        <dbReference type="ARBA" id="ARBA00022679"/>
    </source>
</evidence>
<evidence type="ECO:0000259" key="6">
    <source>
        <dbReference type="Pfam" id="PF07730"/>
    </source>
</evidence>
<feature type="transmembrane region" description="Helical" evidence="4">
    <location>
        <begin position="148"/>
        <end position="167"/>
    </location>
</feature>
<evidence type="ECO:0000256" key="3">
    <source>
        <dbReference type="ARBA" id="ARBA00023012"/>
    </source>
</evidence>
<dbReference type="InterPro" id="IPR011712">
    <property type="entry name" value="Sig_transdc_His_kin_sub3_dim/P"/>
</dbReference>
<keyword evidence="2 7" id="KW-0418">Kinase</keyword>
<dbReference type="Gene3D" id="3.30.565.10">
    <property type="entry name" value="Histidine kinase-like ATPase, C-terminal domain"/>
    <property type="match status" value="1"/>
</dbReference>
<dbReference type="GO" id="GO:0000155">
    <property type="term" value="F:phosphorelay sensor kinase activity"/>
    <property type="evidence" value="ECO:0007669"/>
    <property type="project" value="InterPro"/>
</dbReference>
<keyword evidence="3" id="KW-0902">Two-component regulatory system</keyword>
<dbReference type="SUPFAM" id="SSF55874">
    <property type="entry name" value="ATPase domain of HSP90 chaperone/DNA topoisomerase II/histidine kinase"/>
    <property type="match status" value="1"/>
</dbReference>
<name>A0A291QBH2_9ACTN</name>
<evidence type="ECO:0000313" key="8">
    <source>
        <dbReference type="Proteomes" id="UP000221011"/>
    </source>
</evidence>
<dbReference type="AlphaFoldDB" id="A0A291QBH2"/>
<dbReference type="KEGG" id="sfk:KY5_3900"/>
<evidence type="ECO:0000259" key="5">
    <source>
        <dbReference type="Pfam" id="PF02518"/>
    </source>
</evidence>
<feature type="domain" description="Signal transduction histidine kinase subgroup 3 dimerisation and phosphoacceptor" evidence="6">
    <location>
        <begin position="219"/>
        <end position="285"/>
    </location>
</feature>
<dbReference type="PANTHER" id="PTHR24421">
    <property type="entry name" value="NITRATE/NITRITE SENSOR PROTEIN NARX-RELATED"/>
    <property type="match status" value="1"/>
</dbReference>
<dbReference type="InterPro" id="IPR036890">
    <property type="entry name" value="HATPase_C_sf"/>
</dbReference>
<dbReference type="Gene3D" id="1.20.5.1930">
    <property type="match status" value="1"/>
</dbReference>
<dbReference type="RefSeq" id="WP_098243498.1">
    <property type="nucleotide sequence ID" value="NZ_CP022685.1"/>
</dbReference>
<dbReference type="Proteomes" id="UP000221011">
    <property type="component" value="Chromosome"/>
</dbReference>